<dbReference type="InterPro" id="IPR041420">
    <property type="entry name" value="PBECR4"/>
</dbReference>
<dbReference type="Proteomes" id="UP000220480">
    <property type="component" value="Unassembled WGS sequence"/>
</dbReference>
<proteinExistence type="predicted"/>
<gene>
    <name evidence="2" type="ORF">CGS59_04155</name>
</gene>
<dbReference type="RefSeq" id="WP_097779040.1">
    <property type="nucleotide sequence ID" value="NZ_NMTZ01000011.1"/>
</dbReference>
<dbReference type="EMBL" id="NMTZ01000011">
    <property type="protein sequence ID" value="PDX84702.1"/>
    <property type="molecule type" value="Genomic_DNA"/>
</dbReference>
<feature type="domain" description="Phage-Barnase-EndoU-ColicinE5/D-RelE like nuclease 4" evidence="1">
    <location>
        <begin position="10"/>
        <end position="184"/>
    </location>
</feature>
<dbReference type="AlphaFoldDB" id="A0A2A7B075"/>
<protein>
    <recommendedName>
        <fullName evidence="1">Phage-Barnase-EndoU-ColicinE5/D-RelE like nuclease 4 domain-containing protein</fullName>
    </recommendedName>
</protein>
<evidence type="ECO:0000313" key="2">
    <source>
        <dbReference type="EMBL" id="PDX84702.1"/>
    </source>
</evidence>
<evidence type="ECO:0000259" key="1">
    <source>
        <dbReference type="Pfam" id="PF18813"/>
    </source>
</evidence>
<evidence type="ECO:0000313" key="3">
    <source>
        <dbReference type="Proteomes" id="UP000220480"/>
    </source>
</evidence>
<accession>A0A2A7B075</accession>
<name>A0A2A7B075_9FIRM</name>
<sequence length="204" mass="23376">MTKKEALSIVFACAPLYKENLVDKSLLFITTDKHKSVHCLEVTFDISNFLHMTGFKLRKPGINARHFFNLCYDKRLTEADFEFSADGTTEMKMRVLPSLMKKNLSAKMLGDYNMSQPKLYTDKIAGSLSACMGFVRDDGEGRFVPNTVLEGDIRTKVKAADRIIATYRKSRGEERYSEIVFTAKKVEWEKIVLPDEYCYLVLPE</sequence>
<comment type="caution">
    <text evidence="2">The sequence shown here is derived from an EMBL/GenBank/DDBJ whole genome shotgun (WGS) entry which is preliminary data.</text>
</comment>
<dbReference type="Pfam" id="PF18813">
    <property type="entry name" value="PBECR4"/>
    <property type="match status" value="1"/>
</dbReference>
<organism evidence="2 3">
    <name type="scientific">Faecalibacterium prausnitzii</name>
    <dbReference type="NCBI Taxonomy" id="853"/>
    <lineage>
        <taxon>Bacteria</taxon>
        <taxon>Bacillati</taxon>
        <taxon>Bacillota</taxon>
        <taxon>Clostridia</taxon>
        <taxon>Eubacteriales</taxon>
        <taxon>Oscillospiraceae</taxon>
        <taxon>Faecalibacterium</taxon>
    </lineage>
</organism>
<reference evidence="2 3" key="1">
    <citation type="journal article" date="2017" name="Front. Microbiol.">
        <title>New Insights into the Diversity of the Genus Faecalibacterium.</title>
        <authorList>
            <person name="Benevides L."/>
            <person name="Burman S."/>
            <person name="Martin R."/>
            <person name="Robert V."/>
            <person name="Thomas M."/>
            <person name="Miquel S."/>
            <person name="Chain F."/>
            <person name="Sokol H."/>
            <person name="Bermudez-Humaran L.G."/>
            <person name="Morrison M."/>
            <person name="Langella P."/>
            <person name="Azevedo V.A."/>
            <person name="Chatel J.M."/>
            <person name="Soares S."/>
        </authorList>
    </citation>
    <scope>NUCLEOTIDE SEQUENCE [LARGE SCALE GENOMIC DNA]</scope>
    <source>
        <strain evidence="2 3">CNCM I 4644</strain>
    </source>
</reference>